<comment type="caution">
    <text evidence="1">The sequence shown here is derived from an EMBL/GenBank/DDBJ whole genome shotgun (WGS) entry which is preliminary data.</text>
</comment>
<evidence type="ECO:0000313" key="1">
    <source>
        <dbReference type="EMBL" id="MFC0514969.1"/>
    </source>
</evidence>
<dbReference type="EMBL" id="JBHLTS010000021">
    <property type="protein sequence ID" value="MFC0514969.1"/>
    <property type="molecule type" value="Genomic_DNA"/>
</dbReference>
<gene>
    <name evidence="1" type="ORF">ACFFGT_12200</name>
</gene>
<sequence length="192" mass="22726">MYPELNEQISCKDLLFRNRAKLYWQFNCNKAWLTFKNPHGKSRIISLLNHDFFRLQGRLGYVGFTEYPSFFLAQHNVISGCCDPPIFYLHDKTTGKIRSELGSLVYFSKEYDTPVVIYTKEDRLVILNVETGKKHIIELPGRSIEQGLIHKKTLYAENLFTTKQQQEQLVIYFDYQDNKKLITHFDIDLKKY</sequence>
<accession>A0ABV6L683</accession>
<dbReference type="RefSeq" id="WP_377022812.1">
    <property type="nucleotide sequence ID" value="NZ_JBHLTS010000021.1"/>
</dbReference>
<keyword evidence="2" id="KW-1185">Reference proteome</keyword>
<dbReference type="Proteomes" id="UP001589828">
    <property type="component" value="Unassembled WGS sequence"/>
</dbReference>
<reference evidence="1 2" key="1">
    <citation type="submission" date="2024-09" db="EMBL/GenBank/DDBJ databases">
        <authorList>
            <person name="Sun Q."/>
            <person name="Mori K."/>
        </authorList>
    </citation>
    <scope>NUCLEOTIDE SEQUENCE [LARGE SCALE GENOMIC DNA]</scope>
    <source>
        <strain evidence="1 2">NCAIM B.02415</strain>
    </source>
</reference>
<organism evidence="1 2">
    <name type="scientific">Mucilaginibacter angelicae</name>
    <dbReference type="NCBI Taxonomy" id="869718"/>
    <lineage>
        <taxon>Bacteria</taxon>
        <taxon>Pseudomonadati</taxon>
        <taxon>Bacteroidota</taxon>
        <taxon>Sphingobacteriia</taxon>
        <taxon>Sphingobacteriales</taxon>
        <taxon>Sphingobacteriaceae</taxon>
        <taxon>Mucilaginibacter</taxon>
    </lineage>
</organism>
<name>A0ABV6L683_9SPHI</name>
<evidence type="ECO:0000313" key="2">
    <source>
        <dbReference type="Proteomes" id="UP001589828"/>
    </source>
</evidence>
<protein>
    <submittedName>
        <fullName evidence="1">Uncharacterized protein</fullName>
    </submittedName>
</protein>
<proteinExistence type="predicted"/>